<comment type="caution">
    <text evidence="6">The sequence shown here is derived from an EMBL/GenBank/DDBJ whole genome shotgun (WGS) entry which is preliminary data.</text>
</comment>
<feature type="domain" description="Zn(2)-C6 fungal-type" evidence="5">
    <location>
        <begin position="21"/>
        <end position="54"/>
    </location>
</feature>
<reference evidence="6 7" key="1">
    <citation type="submission" date="2024-07" db="EMBL/GenBank/DDBJ databases">
        <title>Section-level genome sequencing and comparative genomics of Aspergillus sections Usti and Cavernicolus.</title>
        <authorList>
            <consortium name="Lawrence Berkeley National Laboratory"/>
            <person name="Nybo J.L."/>
            <person name="Vesth T.C."/>
            <person name="Theobald S."/>
            <person name="Frisvad J.C."/>
            <person name="Larsen T.O."/>
            <person name="Kjaerboelling I."/>
            <person name="Rothschild-Mancinelli K."/>
            <person name="Lyhne E.K."/>
            <person name="Kogle M.E."/>
            <person name="Barry K."/>
            <person name="Clum A."/>
            <person name="Na H."/>
            <person name="Ledsgaard L."/>
            <person name="Lin J."/>
            <person name="Lipzen A."/>
            <person name="Kuo A."/>
            <person name="Riley R."/>
            <person name="Mondo S."/>
            <person name="Labutti K."/>
            <person name="Haridas S."/>
            <person name="Pangalinan J."/>
            <person name="Salamov A.A."/>
            <person name="Simmons B.A."/>
            <person name="Magnuson J.K."/>
            <person name="Chen J."/>
            <person name="Drula E."/>
            <person name="Henrissat B."/>
            <person name="Wiebenga A."/>
            <person name="Lubbers R.J."/>
            <person name="Gomes A.C."/>
            <person name="Makela M.R."/>
            <person name="Stajich J."/>
            <person name="Grigoriev I.V."/>
            <person name="Mortensen U.H."/>
            <person name="De Vries R.P."/>
            <person name="Baker S.E."/>
            <person name="Andersen M.R."/>
        </authorList>
    </citation>
    <scope>NUCLEOTIDE SEQUENCE [LARGE SCALE GENOMIC DNA]</scope>
    <source>
        <strain evidence="6 7">CBS 123904</strain>
    </source>
</reference>
<evidence type="ECO:0000313" key="7">
    <source>
        <dbReference type="Proteomes" id="UP001610446"/>
    </source>
</evidence>
<sequence length="710" mass="79531">MLSANSDPDIRRRKVRKGTQSCWECKRRKVRCIFASAEHAICNNCRRRGTACISQEIPEDRAVSSHTEINQLNARIRRLEALLEQSTHDPRAEIFPPVVLTREGDAPKGVPTDHTHAAASQLSDRLAGKYDEVCRELIAAWPNEDDLNRICSLPVGLSTPLYWAICTPYSGITGVEPPSPRDMLQLPPLDSHPVLIARKLLVLGTFLQGVPPTTIQKLGSFVDTYREIMARVFDRATRLVTTNDELTGSAEGLECILVEAVYQNYAGNLHRAWQAVSRAAAVAQMLGLHRGINSPSMKFLEPETRARFNPEYICFRLVQMDRYLSLMLGLPQTSLESRFRTLKVTDVEHPIESMERIHCRIAGRILSRTDEDINDLAKAYEIDKLIQDAAAVMSAQWWLVPRFSDGEELLRDTMRIMDQFTHHHLLVRLYMPYMLRSSSDHRYDHCKSTALNASREILTRFIAFRTSNPAHFYCRGTDFLAFVATTVMCLAHIDSRGKPPSTTGSPINFLVHSRPSDRGMMERASEIIESMANSSATDAIATKLTRILRHLLVIEANAANGTIYSTSSSTTNEGEHDGGLAQGGKALRIHIPYFGSIHFEKGSISKAPQTQTQAHAEPPELTTAASAYIEPHRLENQTQPSTAYYQQQTSSQLDDLGLQQFGESLPDLPIPLDFSYTDENWDLQGIDIALFDSLFRGTGVDEVNPEGWSL</sequence>
<dbReference type="SMART" id="SM00066">
    <property type="entry name" value="GAL4"/>
    <property type="match status" value="1"/>
</dbReference>
<accession>A0ABR4ID65</accession>
<keyword evidence="3" id="KW-0804">Transcription</keyword>
<dbReference type="Proteomes" id="UP001610446">
    <property type="component" value="Unassembled WGS sequence"/>
</dbReference>
<dbReference type="CDD" id="cd00067">
    <property type="entry name" value="GAL4"/>
    <property type="match status" value="1"/>
</dbReference>
<dbReference type="Pfam" id="PF00172">
    <property type="entry name" value="Zn_clus"/>
    <property type="match status" value="1"/>
</dbReference>
<evidence type="ECO:0000256" key="4">
    <source>
        <dbReference type="ARBA" id="ARBA00023242"/>
    </source>
</evidence>
<dbReference type="PANTHER" id="PTHR47840">
    <property type="entry name" value="ZN(II)2CYS6 TRANSCRIPTION FACTOR (EUROFUNG)-RELATED"/>
    <property type="match status" value="1"/>
</dbReference>
<organism evidence="6 7">
    <name type="scientific">Aspergillus pseudoustus</name>
    <dbReference type="NCBI Taxonomy" id="1810923"/>
    <lineage>
        <taxon>Eukaryota</taxon>
        <taxon>Fungi</taxon>
        <taxon>Dikarya</taxon>
        <taxon>Ascomycota</taxon>
        <taxon>Pezizomycotina</taxon>
        <taxon>Eurotiomycetes</taxon>
        <taxon>Eurotiomycetidae</taxon>
        <taxon>Eurotiales</taxon>
        <taxon>Aspergillaceae</taxon>
        <taxon>Aspergillus</taxon>
        <taxon>Aspergillus subgen. Nidulantes</taxon>
    </lineage>
</organism>
<dbReference type="SUPFAM" id="SSF57701">
    <property type="entry name" value="Zn2/Cys6 DNA-binding domain"/>
    <property type="match status" value="1"/>
</dbReference>
<dbReference type="InterPro" id="IPR036864">
    <property type="entry name" value="Zn2-C6_fun-type_DNA-bd_sf"/>
</dbReference>
<dbReference type="CDD" id="cd12148">
    <property type="entry name" value="fungal_TF_MHR"/>
    <property type="match status" value="1"/>
</dbReference>
<evidence type="ECO:0000256" key="3">
    <source>
        <dbReference type="ARBA" id="ARBA00023163"/>
    </source>
</evidence>
<dbReference type="PROSITE" id="PS00463">
    <property type="entry name" value="ZN2_CY6_FUNGAL_1"/>
    <property type="match status" value="1"/>
</dbReference>
<dbReference type="PROSITE" id="PS50048">
    <property type="entry name" value="ZN2_CY6_FUNGAL_2"/>
    <property type="match status" value="1"/>
</dbReference>
<gene>
    <name evidence="6" type="ORF">BJY01DRAFT_230095</name>
</gene>
<dbReference type="PANTHER" id="PTHR47840:SF1">
    <property type="entry name" value="ZN(II)2CYS6 TRANSCRIPTION FACTOR (EUROFUNG)"/>
    <property type="match status" value="1"/>
</dbReference>
<name>A0ABR4ID65_9EURO</name>
<protein>
    <recommendedName>
        <fullName evidence="5">Zn(2)-C6 fungal-type domain-containing protein</fullName>
    </recommendedName>
</protein>
<dbReference type="Gene3D" id="4.10.240.10">
    <property type="entry name" value="Zn(2)-C6 fungal-type DNA-binding domain"/>
    <property type="match status" value="1"/>
</dbReference>
<dbReference type="InterPro" id="IPR001138">
    <property type="entry name" value="Zn2Cys6_DnaBD"/>
</dbReference>
<evidence type="ECO:0000259" key="5">
    <source>
        <dbReference type="PROSITE" id="PS50048"/>
    </source>
</evidence>
<proteinExistence type="predicted"/>
<keyword evidence="1" id="KW-0805">Transcription regulation</keyword>
<evidence type="ECO:0000256" key="2">
    <source>
        <dbReference type="ARBA" id="ARBA00023125"/>
    </source>
</evidence>
<keyword evidence="7" id="KW-1185">Reference proteome</keyword>
<dbReference type="EMBL" id="JBFXLU010000478">
    <property type="protein sequence ID" value="KAL2825680.1"/>
    <property type="molecule type" value="Genomic_DNA"/>
</dbReference>
<evidence type="ECO:0000313" key="6">
    <source>
        <dbReference type="EMBL" id="KAL2825680.1"/>
    </source>
</evidence>
<keyword evidence="2" id="KW-0238">DNA-binding</keyword>
<evidence type="ECO:0000256" key="1">
    <source>
        <dbReference type="ARBA" id="ARBA00023015"/>
    </source>
</evidence>
<keyword evidence="4" id="KW-0539">Nucleus</keyword>